<evidence type="ECO:0000256" key="1">
    <source>
        <dbReference type="ARBA" id="ARBA00022679"/>
    </source>
</evidence>
<sequence length="160" mass="17468">MQGLTIREAAPSDREALIDLFGLLNGFEGAIAGDRALGRGAAEASLDHSDRRVTESDGHRLVALHDGAVLGLLFLAFPRQPPYVREALRPHGFVTELVVRPEARGTGIGRTLLAEAERLTRARGLNRLMLGVLAGNERAERTYRQAGFAPYALEMLKRLD</sequence>
<dbReference type="EMBL" id="JACTNF010000004">
    <property type="protein sequence ID" value="MBO1074054.1"/>
    <property type="molecule type" value="Genomic_DNA"/>
</dbReference>
<dbReference type="SUPFAM" id="SSF55729">
    <property type="entry name" value="Acyl-CoA N-acyltransferases (Nat)"/>
    <property type="match status" value="1"/>
</dbReference>
<proteinExistence type="predicted"/>
<comment type="caution">
    <text evidence="4">The sequence shown here is derived from an EMBL/GenBank/DDBJ whole genome shotgun (WGS) entry which is preliminary data.</text>
</comment>
<dbReference type="PANTHER" id="PTHR43877">
    <property type="entry name" value="AMINOALKYLPHOSPHONATE N-ACETYLTRANSFERASE-RELATED-RELATED"/>
    <property type="match status" value="1"/>
</dbReference>
<protein>
    <submittedName>
        <fullName evidence="4">GNAT family N-acetyltransferase</fullName>
    </submittedName>
</protein>
<evidence type="ECO:0000313" key="5">
    <source>
        <dbReference type="Proteomes" id="UP001518990"/>
    </source>
</evidence>
<organism evidence="4 5">
    <name type="scientific">Roseomonas marmotae</name>
    <dbReference type="NCBI Taxonomy" id="2768161"/>
    <lineage>
        <taxon>Bacteria</taxon>
        <taxon>Pseudomonadati</taxon>
        <taxon>Pseudomonadota</taxon>
        <taxon>Alphaproteobacteria</taxon>
        <taxon>Acetobacterales</taxon>
        <taxon>Roseomonadaceae</taxon>
        <taxon>Roseomonas</taxon>
    </lineage>
</organism>
<keyword evidence="5" id="KW-1185">Reference proteome</keyword>
<dbReference type="InterPro" id="IPR000182">
    <property type="entry name" value="GNAT_dom"/>
</dbReference>
<dbReference type="Proteomes" id="UP001518990">
    <property type="component" value="Unassembled WGS sequence"/>
</dbReference>
<feature type="domain" description="N-acetyltransferase" evidence="3">
    <location>
        <begin position="4"/>
        <end position="160"/>
    </location>
</feature>
<dbReference type="InterPro" id="IPR050832">
    <property type="entry name" value="Bact_Acetyltransf"/>
</dbReference>
<dbReference type="PANTHER" id="PTHR43877:SF2">
    <property type="entry name" value="AMINOALKYLPHOSPHONATE N-ACETYLTRANSFERASE-RELATED"/>
    <property type="match status" value="1"/>
</dbReference>
<keyword evidence="1" id="KW-0808">Transferase</keyword>
<evidence type="ECO:0000259" key="3">
    <source>
        <dbReference type="PROSITE" id="PS51186"/>
    </source>
</evidence>
<gene>
    <name evidence="4" type="ORF">IAI60_05485</name>
</gene>
<evidence type="ECO:0000256" key="2">
    <source>
        <dbReference type="ARBA" id="ARBA00023315"/>
    </source>
</evidence>
<reference evidence="4 5" key="1">
    <citation type="submission" date="2020-09" db="EMBL/GenBank/DDBJ databases">
        <title>Roseomonas.</title>
        <authorList>
            <person name="Zhu W."/>
        </authorList>
    </citation>
    <scope>NUCLEOTIDE SEQUENCE [LARGE SCALE GENOMIC DNA]</scope>
    <source>
        <strain evidence="4 5">1311</strain>
    </source>
</reference>
<evidence type="ECO:0000313" key="4">
    <source>
        <dbReference type="EMBL" id="MBO1074054.1"/>
    </source>
</evidence>
<keyword evidence="2" id="KW-0012">Acyltransferase</keyword>
<accession>A0ABS3K9A4</accession>
<dbReference type="Pfam" id="PF00583">
    <property type="entry name" value="Acetyltransf_1"/>
    <property type="match status" value="1"/>
</dbReference>
<name>A0ABS3K9A4_9PROT</name>
<dbReference type="PROSITE" id="PS51186">
    <property type="entry name" value="GNAT"/>
    <property type="match status" value="1"/>
</dbReference>
<dbReference type="InterPro" id="IPR016181">
    <property type="entry name" value="Acyl_CoA_acyltransferase"/>
</dbReference>
<dbReference type="Gene3D" id="3.40.630.30">
    <property type="match status" value="1"/>
</dbReference>
<dbReference type="CDD" id="cd04301">
    <property type="entry name" value="NAT_SF"/>
    <property type="match status" value="1"/>
</dbReference>
<dbReference type="RefSeq" id="WP_207445644.1">
    <property type="nucleotide sequence ID" value="NZ_CP061091.1"/>
</dbReference>